<dbReference type="AlphaFoldDB" id="A0A061HAF2"/>
<evidence type="ECO:0000256" key="4">
    <source>
        <dbReference type="ARBA" id="ARBA00022989"/>
    </source>
</evidence>
<dbReference type="GO" id="GO:0045271">
    <property type="term" value="C:respiratory chain complex I"/>
    <property type="evidence" value="ECO:0007669"/>
    <property type="project" value="InterPro"/>
</dbReference>
<dbReference type="EMBL" id="KE361639">
    <property type="protein sequence ID" value="EPQ27546.1"/>
    <property type="molecule type" value="Genomic_DNA"/>
</dbReference>
<keyword evidence="4" id="KW-1133">Transmembrane helix</keyword>
<proteinExistence type="predicted"/>
<organism evidence="8 9">
    <name type="scientific">Pseudozyma flocculosa PF-1</name>
    <dbReference type="NCBI Taxonomy" id="1277687"/>
    <lineage>
        <taxon>Eukaryota</taxon>
        <taxon>Fungi</taxon>
        <taxon>Dikarya</taxon>
        <taxon>Basidiomycota</taxon>
        <taxon>Ustilaginomycotina</taxon>
        <taxon>Ustilaginomycetes</taxon>
        <taxon>Ustilaginales</taxon>
        <taxon>Ustilaginaceae</taxon>
        <taxon>Pseudozyma</taxon>
    </lineage>
</organism>
<evidence type="ECO:0000256" key="2">
    <source>
        <dbReference type="ARBA" id="ARBA00022692"/>
    </source>
</evidence>
<reference evidence="8 9" key="1">
    <citation type="journal article" date="2013" name="Plant Cell">
        <title>The transition from a phytopathogenic smut ancestor to an anamorphic biocontrol agent deciphered by comparative whole-genome analysis.</title>
        <authorList>
            <person name="Lefebvre F."/>
            <person name="Joly D.L."/>
            <person name="Labbe C."/>
            <person name="Teichmann B."/>
            <person name="Linning R."/>
            <person name="Belzile F."/>
            <person name="Bakkeren G."/>
            <person name="Belanger R.R."/>
        </authorList>
    </citation>
    <scope>NUCLEOTIDE SEQUENCE [LARGE SCALE GENOMIC DNA]</scope>
    <source>
        <strain evidence="8 9">PF-1</strain>
    </source>
</reference>
<dbReference type="RefSeq" id="XP_007880804.1">
    <property type="nucleotide sequence ID" value="XM_007882613.1"/>
</dbReference>
<name>A0A061HAF2_9BASI</name>
<dbReference type="KEGG" id="pfp:PFL1_05084"/>
<dbReference type="GO" id="GO:0005743">
    <property type="term" value="C:mitochondrial inner membrane"/>
    <property type="evidence" value="ECO:0007669"/>
    <property type="project" value="UniProtKB-SubCell"/>
</dbReference>
<evidence type="ECO:0000256" key="1">
    <source>
        <dbReference type="ARBA" id="ARBA00004448"/>
    </source>
</evidence>
<keyword evidence="5" id="KW-0496">Mitochondrion</keyword>
<comment type="subcellular location">
    <subcellularLocation>
        <location evidence="1">Mitochondrion inner membrane</location>
        <topology evidence="1">Multi-pass membrane protein</topology>
    </subcellularLocation>
</comment>
<dbReference type="Pfam" id="PF02466">
    <property type="entry name" value="Tim17"/>
    <property type="match status" value="1"/>
</dbReference>
<dbReference type="eggNOG" id="ENOG502S81D">
    <property type="taxonomic scope" value="Eukaryota"/>
</dbReference>
<dbReference type="InterPro" id="IPR039205">
    <property type="entry name" value="NDUFA11"/>
</dbReference>
<gene>
    <name evidence="8" type="ORF">PFL1_05084</name>
</gene>
<dbReference type="GeneID" id="19319183"/>
<evidence type="ECO:0000313" key="8">
    <source>
        <dbReference type="EMBL" id="EPQ27546.1"/>
    </source>
</evidence>
<dbReference type="Proteomes" id="UP000053664">
    <property type="component" value="Unassembled WGS sequence"/>
</dbReference>
<evidence type="ECO:0000256" key="5">
    <source>
        <dbReference type="ARBA" id="ARBA00023128"/>
    </source>
</evidence>
<dbReference type="OrthoDB" id="1913277at2759"/>
<dbReference type="PANTHER" id="PTHR21382:SF1">
    <property type="entry name" value="NADH DEHYDROGENASE [UBIQUINONE] 1 ALPHA SUBCOMPLEX SUBUNIT 11"/>
    <property type="match status" value="1"/>
</dbReference>
<evidence type="ECO:0000313" key="9">
    <source>
        <dbReference type="Proteomes" id="UP000053664"/>
    </source>
</evidence>
<evidence type="ECO:0000256" key="3">
    <source>
        <dbReference type="ARBA" id="ARBA00022792"/>
    </source>
</evidence>
<protein>
    <submittedName>
        <fullName evidence="8">Uncharacterized protein</fullName>
    </submittedName>
</protein>
<keyword evidence="2" id="KW-0812">Transmembrane</keyword>
<evidence type="ECO:0000256" key="7">
    <source>
        <dbReference type="SAM" id="MobiDB-lite"/>
    </source>
</evidence>
<sequence>MAGAQQPDTDTFLERAPVADGMTAAGASAGVGLLVSAVQNSMQTHNKGALGVFTRTGSTIALFTAMGGIFSYTDATVANFRQKTDAINGAAGGCAAGLVLGAGARSLPMMVGSCAALAALVGTFDAAGKSIQGSYARPTPREFASAAQHGVAAEGHSAPGERGWREEREARRQSFFKQKKTADVEESE</sequence>
<keyword evidence="3" id="KW-0999">Mitochondrion inner membrane</keyword>
<feature type="compositionally biased region" description="Basic and acidic residues" evidence="7">
    <location>
        <begin position="162"/>
        <end position="172"/>
    </location>
</feature>
<dbReference type="GO" id="GO:0006120">
    <property type="term" value="P:mitochondrial electron transport, NADH to ubiquinone"/>
    <property type="evidence" value="ECO:0007669"/>
    <property type="project" value="InterPro"/>
</dbReference>
<keyword evidence="6" id="KW-0472">Membrane</keyword>
<dbReference type="PANTHER" id="PTHR21382">
    <property type="entry name" value="NADH-UBIQUINONE OXIDOREDUCTASE SUBUNIT"/>
    <property type="match status" value="1"/>
</dbReference>
<feature type="region of interest" description="Disordered" evidence="7">
    <location>
        <begin position="142"/>
        <end position="188"/>
    </location>
</feature>
<evidence type="ECO:0000256" key="6">
    <source>
        <dbReference type="ARBA" id="ARBA00023136"/>
    </source>
</evidence>
<accession>A0A061HAF2</accession>
<dbReference type="HOGENOM" id="CLU_088319_1_0_1"/>